<reference evidence="6" key="1">
    <citation type="submission" date="2024-05" db="EMBL/GenBank/DDBJ databases">
        <title>Genome sequencing of novel strain.</title>
        <authorList>
            <person name="Ganbat D."/>
            <person name="Ganbat S."/>
            <person name="Lee S.-J."/>
        </authorList>
    </citation>
    <scope>NUCLEOTIDE SEQUENCE</scope>
    <source>
        <strain evidence="6">SMD15-11</strain>
    </source>
</reference>
<dbReference type="PROSITE" id="PS50977">
    <property type="entry name" value="HTH_TETR_2"/>
    <property type="match status" value="1"/>
</dbReference>
<feature type="DNA-binding region" description="H-T-H motif" evidence="4">
    <location>
        <begin position="51"/>
        <end position="70"/>
    </location>
</feature>
<dbReference type="Gene3D" id="1.10.10.60">
    <property type="entry name" value="Homeodomain-like"/>
    <property type="match status" value="1"/>
</dbReference>
<dbReference type="InterPro" id="IPR009057">
    <property type="entry name" value="Homeodomain-like_sf"/>
</dbReference>
<dbReference type="Pfam" id="PF00440">
    <property type="entry name" value="TetR_N"/>
    <property type="match status" value="1"/>
</dbReference>
<keyword evidence="3" id="KW-0804">Transcription</keyword>
<keyword evidence="2 4" id="KW-0238">DNA-binding</keyword>
<dbReference type="Gene3D" id="1.10.357.10">
    <property type="entry name" value="Tetracycline Repressor, domain 2"/>
    <property type="match status" value="1"/>
</dbReference>
<dbReference type="EMBL" id="CP154858">
    <property type="protein sequence ID" value="XDT71346.1"/>
    <property type="molecule type" value="Genomic_DNA"/>
</dbReference>
<dbReference type="PANTHER" id="PTHR30055">
    <property type="entry name" value="HTH-TYPE TRANSCRIPTIONAL REGULATOR RUTR"/>
    <property type="match status" value="1"/>
</dbReference>
<proteinExistence type="predicted"/>
<dbReference type="PRINTS" id="PR00455">
    <property type="entry name" value="HTHTETR"/>
</dbReference>
<dbReference type="PANTHER" id="PTHR30055:SF234">
    <property type="entry name" value="HTH-TYPE TRANSCRIPTIONAL REGULATOR BETI"/>
    <property type="match status" value="1"/>
</dbReference>
<evidence type="ECO:0000256" key="1">
    <source>
        <dbReference type="ARBA" id="ARBA00023015"/>
    </source>
</evidence>
<dbReference type="InterPro" id="IPR001647">
    <property type="entry name" value="HTH_TetR"/>
</dbReference>
<keyword evidence="1" id="KW-0805">Transcription regulation</keyword>
<gene>
    <name evidence="6" type="ORF">AAIA72_11080</name>
</gene>
<dbReference type="GO" id="GO:0003700">
    <property type="term" value="F:DNA-binding transcription factor activity"/>
    <property type="evidence" value="ECO:0007669"/>
    <property type="project" value="TreeGrafter"/>
</dbReference>
<sequence length="266" mass="29886">MVFCKREPRRDDACPIRRFKKNGRVDVAEREAHLLDIAEQVVEQHGFAGLTMDKIVSRCAYSKGTVYNHFSSKEDLISALCIRAMRTEMGYLNRALTFDGCTRERALAGHFAYQLYARLHPTLFLCVLSAKTPAVTEKTSPARMVQMQELEQDILSLSTSLMQAAIAAGDLTVPDGISPQQLMFAHWATAFGTSALLSAEASSNLKELDREQASLFNINLLLDGMGWRPLSGEHDYRAVWYRIGQTLFKQELETLNSPQHAQEDAR</sequence>
<evidence type="ECO:0000256" key="4">
    <source>
        <dbReference type="PROSITE-ProRule" id="PRU00335"/>
    </source>
</evidence>
<dbReference type="RefSeq" id="WP_369600381.1">
    <property type="nucleotide sequence ID" value="NZ_CP154858.1"/>
</dbReference>
<organism evidence="6">
    <name type="scientific">Thermohahella caldifontis</name>
    <dbReference type="NCBI Taxonomy" id="3142973"/>
    <lineage>
        <taxon>Bacteria</taxon>
        <taxon>Pseudomonadati</taxon>
        <taxon>Pseudomonadota</taxon>
        <taxon>Gammaproteobacteria</taxon>
        <taxon>Oceanospirillales</taxon>
        <taxon>Hahellaceae</taxon>
        <taxon>Thermohahella</taxon>
    </lineage>
</organism>
<dbReference type="AlphaFoldDB" id="A0AB39UTR5"/>
<dbReference type="GO" id="GO:0000976">
    <property type="term" value="F:transcription cis-regulatory region binding"/>
    <property type="evidence" value="ECO:0007669"/>
    <property type="project" value="TreeGrafter"/>
</dbReference>
<dbReference type="KEGG" id="tcd:AAIA72_11080"/>
<dbReference type="InterPro" id="IPR050109">
    <property type="entry name" value="HTH-type_TetR-like_transc_reg"/>
</dbReference>
<evidence type="ECO:0000256" key="2">
    <source>
        <dbReference type="ARBA" id="ARBA00023125"/>
    </source>
</evidence>
<evidence type="ECO:0000259" key="5">
    <source>
        <dbReference type="PROSITE" id="PS50977"/>
    </source>
</evidence>
<protein>
    <submittedName>
        <fullName evidence="6">TetR/AcrR family transcriptional regulator</fullName>
    </submittedName>
</protein>
<evidence type="ECO:0000256" key="3">
    <source>
        <dbReference type="ARBA" id="ARBA00023163"/>
    </source>
</evidence>
<accession>A0AB39UTR5</accession>
<dbReference type="SUPFAM" id="SSF46689">
    <property type="entry name" value="Homeodomain-like"/>
    <property type="match status" value="1"/>
</dbReference>
<feature type="domain" description="HTH tetR-type" evidence="5">
    <location>
        <begin position="28"/>
        <end position="88"/>
    </location>
</feature>
<evidence type="ECO:0000313" key="6">
    <source>
        <dbReference type="EMBL" id="XDT71346.1"/>
    </source>
</evidence>
<name>A0AB39UTR5_9GAMM</name>